<keyword evidence="2" id="KW-1185">Reference proteome</keyword>
<reference evidence="2" key="1">
    <citation type="submission" date="2017-10" db="EMBL/GenBank/DDBJ databases">
        <title>Campylobacter species from seals.</title>
        <authorList>
            <person name="Gilbert M.J."/>
            <person name="Zomer A.L."/>
            <person name="Timmerman A.J."/>
            <person name="Duim B."/>
            <person name="Wagenaar J.A."/>
        </authorList>
    </citation>
    <scope>NUCLEOTIDE SEQUENCE [LARGE SCALE GENOMIC DNA]</scope>
    <source>
        <strain evidence="2">17S00004-5</strain>
    </source>
</reference>
<organism evidence="1 2">
    <name type="scientific">Campylobacter blaseri</name>
    <dbReference type="NCBI Taxonomy" id="2042961"/>
    <lineage>
        <taxon>Bacteria</taxon>
        <taxon>Pseudomonadati</taxon>
        <taxon>Campylobacterota</taxon>
        <taxon>Epsilonproteobacteria</taxon>
        <taxon>Campylobacterales</taxon>
        <taxon>Campylobacteraceae</taxon>
        <taxon>Campylobacter</taxon>
    </lineage>
</organism>
<protein>
    <submittedName>
        <fullName evidence="1">Competence protein</fullName>
    </submittedName>
</protein>
<dbReference type="EMBL" id="PDHH01000006">
    <property type="protein sequence ID" value="PSM51642.1"/>
    <property type="molecule type" value="Genomic_DNA"/>
</dbReference>
<dbReference type="OrthoDB" id="13157at2"/>
<dbReference type="Pfam" id="PF04368">
    <property type="entry name" value="DUF507"/>
    <property type="match status" value="1"/>
</dbReference>
<evidence type="ECO:0000313" key="2">
    <source>
        <dbReference type="Proteomes" id="UP000240535"/>
    </source>
</evidence>
<gene>
    <name evidence="1" type="ORF">CQ405_07560</name>
</gene>
<evidence type="ECO:0000313" key="1">
    <source>
        <dbReference type="EMBL" id="PSM51642.1"/>
    </source>
</evidence>
<name>A0A2P8QZI5_9BACT</name>
<sequence length="183" mass="21583">MRIKIPHIPYISRKIGIDMFNSGFMVFNAGIEPVVKVAEEILMADAKAERALDEKANDILDENIEDMNIMQVDKRSMFWMIKRRLAEDSNFILDKEERYNSLSHEILETSWKKDLIDYKVSENKAKNVIYSSIISYLKSYEDIEDIVVEKLDKLAKKLIPGSEDYDMTFEKYYEEELKKRGMF</sequence>
<dbReference type="InterPro" id="IPR007463">
    <property type="entry name" value="DUF507"/>
</dbReference>
<dbReference type="AlphaFoldDB" id="A0A2P8QZI5"/>
<accession>A0A2P8QZI5</accession>
<dbReference type="RefSeq" id="WP_106872309.1">
    <property type="nucleotide sequence ID" value="NZ_CP053841.1"/>
</dbReference>
<proteinExistence type="predicted"/>
<comment type="caution">
    <text evidence="1">The sequence shown here is derived from an EMBL/GenBank/DDBJ whole genome shotgun (WGS) entry which is preliminary data.</text>
</comment>
<dbReference type="Proteomes" id="UP000240535">
    <property type="component" value="Unassembled WGS sequence"/>
</dbReference>